<dbReference type="Pfam" id="PF07690">
    <property type="entry name" value="MFS_1"/>
    <property type="match status" value="1"/>
</dbReference>
<reference evidence="8" key="1">
    <citation type="submission" date="2016-01" db="EMBL/GenBank/DDBJ databases">
        <authorList>
            <person name="Peeters C."/>
        </authorList>
    </citation>
    <scope>NUCLEOTIDE SEQUENCE [LARGE SCALE GENOMIC DNA]</scope>
    <source>
        <strain evidence="8">LMG 22940</strain>
    </source>
</reference>
<dbReference type="InterPro" id="IPR011701">
    <property type="entry name" value="MFS"/>
</dbReference>
<feature type="domain" description="Major facilitator superfamily (MFS) profile" evidence="7">
    <location>
        <begin position="31"/>
        <end position="439"/>
    </location>
</feature>
<feature type="transmembrane region" description="Helical" evidence="6">
    <location>
        <begin position="122"/>
        <end position="146"/>
    </location>
</feature>
<keyword evidence="4 6" id="KW-1133">Transmembrane helix</keyword>
<evidence type="ECO:0000259" key="7">
    <source>
        <dbReference type="PROSITE" id="PS50850"/>
    </source>
</evidence>
<feature type="transmembrane region" description="Helical" evidence="6">
    <location>
        <begin position="258"/>
        <end position="279"/>
    </location>
</feature>
<dbReference type="SUPFAM" id="SSF103473">
    <property type="entry name" value="MFS general substrate transporter"/>
    <property type="match status" value="1"/>
</dbReference>
<keyword evidence="3 6" id="KW-0812">Transmembrane</keyword>
<dbReference type="RefSeq" id="WP_087643209.1">
    <property type="nucleotide sequence ID" value="NZ_FCON02000007.1"/>
</dbReference>
<accession>A0A158FU38</accession>
<dbReference type="EMBL" id="FCON02000007">
    <property type="protein sequence ID" value="SAL23335.1"/>
    <property type="molecule type" value="Genomic_DNA"/>
</dbReference>
<comment type="subcellular location">
    <subcellularLocation>
        <location evidence="1">Membrane</location>
        <topology evidence="1">Multi-pass membrane protein</topology>
    </subcellularLocation>
</comment>
<evidence type="ECO:0000256" key="1">
    <source>
        <dbReference type="ARBA" id="ARBA00004141"/>
    </source>
</evidence>
<evidence type="ECO:0000313" key="8">
    <source>
        <dbReference type="EMBL" id="SAL23335.1"/>
    </source>
</evidence>
<keyword evidence="9" id="KW-1185">Reference proteome</keyword>
<sequence length="447" mass="48774">MDTTLAPHANEALAYTPEETTRTYRKIGWRIMPFLLLCYIVSFLDRVNLSFAKLQFMQDLGFSDAVYGFGAGIFYLSYVIFEVPSNLYMQRVGARATLMRIMVLWGAITAFMFLVTTPTQLYIARFALGAAEAGFFPGVILYLTYWFPSAYRARMMSIFLMGIPVSGLLGGPIAGWIMHDLAGLFGLKGWQLLFVLEGLPAVALGVAAWFVLGENVKAVQWLSPREKAIVTSQMDLEQRQPVVHARTWMSEVLNDPRMYAAILGYFAITCATVAISFWVPTIIKTLEVDDVRVIGWLSALPYLAATIGLWAIGRHSDRTQERRWHTALSLIASAIGFMLLGQVSHSLPLTLAMLAVAATGLYGAIPVFWTIPTTYLSRTAAPGGIALISSIGCLGAFSSTAIIGAVKSLTGSLNMAMGAVGLIMVAAAVILLIAFPRSLLSKPRENA</sequence>
<evidence type="ECO:0000256" key="5">
    <source>
        <dbReference type="ARBA" id="ARBA00023136"/>
    </source>
</evidence>
<feature type="transmembrane region" description="Helical" evidence="6">
    <location>
        <begin position="97"/>
        <end position="116"/>
    </location>
</feature>
<name>A0A158FU38_9BURK</name>
<evidence type="ECO:0000256" key="4">
    <source>
        <dbReference type="ARBA" id="ARBA00022989"/>
    </source>
</evidence>
<evidence type="ECO:0000256" key="6">
    <source>
        <dbReference type="SAM" id="Phobius"/>
    </source>
</evidence>
<feature type="transmembrane region" description="Helical" evidence="6">
    <location>
        <begin position="324"/>
        <end position="343"/>
    </location>
</feature>
<dbReference type="PANTHER" id="PTHR43791:SF36">
    <property type="entry name" value="TRANSPORTER, PUTATIVE (AFU_ORTHOLOGUE AFUA_6G08340)-RELATED"/>
    <property type="match status" value="1"/>
</dbReference>
<dbReference type="FunFam" id="1.20.1250.20:FF:000018">
    <property type="entry name" value="MFS transporter permease"/>
    <property type="match status" value="1"/>
</dbReference>
<feature type="transmembrane region" description="Helical" evidence="6">
    <location>
        <begin position="27"/>
        <end position="45"/>
    </location>
</feature>
<evidence type="ECO:0000256" key="2">
    <source>
        <dbReference type="ARBA" id="ARBA00022448"/>
    </source>
</evidence>
<dbReference type="InterPro" id="IPR020846">
    <property type="entry name" value="MFS_dom"/>
</dbReference>
<dbReference type="GO" id="GO:0016020">
    <property type="term" value="C:membrane"/>
    <property type="evidence" value="ECO:0007669"/>
    <property type="project" value="UniProtKB-SubCell"/>
</dbReference>
<evidence type="ECO:0000256" key="3">
    <source>
        <dbReference type="ARBA" id="ARBA00022692"/>
    </source>
</evidence>
<feature type="transmembrane region" description="Helical" evidence="6">
    <location>
        <begin position="190"/>
        <end position="212"/>
    </location>
</feature>
<dbReference type="AlphaFoldDB" id="A0A158FU38"/>
<dbReference type="CDD" id="cd17319">
    <property type="entry name" value="MFS_ExuT_GudP_like"/>
    <property type="match status" value="1"/>
</dbReference>
<dbReference type="GO" id="GO:0022857">
    <property type="term" value="F:transmembrane transporter activity"/>
    <property type="evidence" value="ECO:0007669"/>
    <property type="project" value="InterPro"/>
</dbReference>
<dbReference type="Gene3D" id="1.20.1250.20">
    <property type="entry name" value="MFS general substrate transporter like domains"/>
    <property type="match status" value="2"/>
</dbReference>
<feature type="transmembrane region" description="Helical" evidence="6">
    <location>
        <begin position="412"/>
        <end position="435"/>
    </location>
</feature>
<feature type="transmembrane region" description="Helical" evidence="6">
    <location>
        <begin position="65"/>
        <end position="85"/>
    </location>
</feature>
<organism evidence="8 9">
    <name type="scientific">Caballeronia choica</name>
    <dbReference type="NCBI Taxonomy" id="326476"/>
    <lineage>
        <taxon>Bacteria</taxon>
        <taxon>Pseudomonadati</taxon>
        <taxon>Pseudomonadota</taxon>
        <taxon>Betaproteobacteria</taxon>
        <taxon>Burkholderiales</taxon>
        <taxon>Burkholderiaceae</taxon>
        <taxon>Caballeronia</taxon>
    </lineage>
</organism>
<evidence type="ECO:0000313" key="9">
    <source>
        <dbReference type="Proteomes" id="UP000054770"/>
    </source>
</evidence>
<feature type="transmembrane region" description="Helical" evidence="6">
    <location>
        <begin position="349"/>
        <end position="371"/>
    </location>
</feature>
<gene>
    <name evidence="8" type="ORF">AWB68_00961</name>
</gene>
<keyword evidence="2" id="KW-0813">Transport</keyword>
<dbReference type="PANTHER" id="PTHR43791">
    <property type="entry name" value="PERMEASE-RELATED"/>
    <property type="match status" value="1"/>
</dbReference>
<feature type="transmembrane region" description="Helical" evidence="6">
    <location>
        <begin position="158"/>
        <end position="178"/>
    </location>
</feature>
<dbReference type="PROSITE" id="PS50850">
    <property type="entry name" value="MFS"/>
    <property type="match status" value="1"/>
</dbReference>
<dbReference type="InterPro" id="IPR036259">
    <property type="entry name" value="MFS_trans_sf"/>
</dbReference>
<dbReference type="OrthoDB" id="5441967at2"/>
<feature type="transmembrane region" description="Helical" evidence="6">
    <location>
        <begin position="291"/>
        <end position="312"/>
    </location>
</feature>
<dbReference type="Proteomes" id="UP000054770">
    <property type="component" value="Unassembled WGS sequence"/>
</dbReference>
<feature type="transmembrane region" description="Helical" evidence="6">
    <location>
        <begin position="383"/>
        <end position="406"/>
    </location>
</feature>
<proteinExistence type="predicted"/>
<keyword evidence="5 6" id="KW-0472">Membrane</keyword>
<protein>
    <submittedName>
        <fullName evidence="8">Major facilitator transporter</fullName>
    </submittedName>
</protein>
<comment type="caution">
    <text evidence="8">The sequence shown here is derived from an EMBL/GenBank/DDBJ whole genome shotgun (WGS) entry which is preliminary data.</text>
</comment>